<organism evidence="2 3">
    <name type="scientific">Pseudogulbenkiania subflava DSM 22618</name>
    <dbReference type="NCBI Taxonomy" id="1123014"/>
    <lineage>
        <taxon>Bacteria</taxon>
        <taxon>Pseudomonadati</taxon>
        <taxon>Pseudomonadota</taxon>
        <taxon>Betaproteobacteria</taxon>
        <taxon>Neisseriales</taxon>
        <taxon>Chromobacteriaceae</taxon>
        <taxon>Pseudogulbenkiania</taxon>
    </lineage>
</organism>
<evidence type="ECO:0000313" key="2">
    <source>
        <dbReference type="EMBL" id="SMF07754.1"/>
    </source>
</evidence>
<evidence type="ECO:0000256" key="1">
    <source>
        <dbReference type="SAM" id="MobiDB-lite"/>
    </source>
</evidence>
<feature type="compositionally biased region" description="Basic residues" evidence="1">
    <location>
        <begin position="68"/>
        <end position="107"/>
    </location>
</feature>
<reference evidence="3" key="1">
    <citation type="submission" date="2017-04" db="EMBL/GenBank/DDBJ databases">
        <authorList>
            <person name="Varghese N."/>
            <person name="Submissions S."/>
        </authorList>
    </citation>
    <scope>NUCLEOTIDE SEQUENCE [LARGE SCALE GENOMIC DNA]</scope>
    <source>
        <strain evidence="3">DSM 22618</strain>
    </source>
</reference>
<keyword evidence="3" id="KW-1185">Reference proteome</keyword>
<dbReference type="STRING" id="1123014.SAMN02745746_01142"/>
<accession>A0A1Y6BGB5</accession>
<gene>
    <name evidence="2" type="ORF">SAMN02745746_01142</name>
</gene>
<dbReference type="AlphaFoldDB" id="A0A1Y6BGB5"/>
<sequence>MRLPASAGTSSGGWKDYGWGFGPVPGMAVSAGASGGQTRLRFLQANEPGGGYRPTAALAAASAAVPARARRVVRSRLRSSRRKPPWRRGGPRSGSRHPRRVVGRHTPAHSSDKPAALQPGAAAKPIPPPPGRAGRRRQRPRATPGATRHHRVRPGYIPGRARGRVFRLARCPVRQGGSGKAWAAVPRCDIKYMNRY</sequence>
<feature type="region of interest" description="Disordered" evidence="1">
    <location>
        <begin position="61"/>
        <end position="157"/>
    </location>
</feature>
<evidence type="ECO:0000313" key="3">
    <source>
        <dbReference type="Proteomes" id="UP000192920"/>
    </source>
</evidence>
<protein>
    <submittedName>
        <fullName evidence="2">Uncharacterized protein</fullName>
    </submittedName>
</protein>
<name>A0A1Y6BGB5_9NEIS</name>
<dbReference type="EMBL" id="FXAG01000004">
    <property type="protein sequence ID" value="SMF07754.1"/>
    <property type="molecule type" value="Genomic_DNA"/>
</dbReference>
<proteinExistence type="predicted"/>
<dbReference type="Proteomes" id="UP000192920">
    <property type="component" value="Unassembled WGS sequence"/>
</dbReference>